<dbReference type="Proteomes" id="UP000019276">
    <property type="component" value="Unassembled WGS sequence"/>
</dbReference>
<proteinExistence type="predicted"/>
<keyword evidence="1" id="KW-0732">Signal</keyword>
<dbReference type="RefSeq" id="WP_035012569.1">
    <property type="nucleotide sequence ID" value="NZ_ARZY01000001.1"/>
</dbReference>
<dbReference type="Pfam" id="PF13174">
    <property type="entry name" value="TPR_6"/>
    <property type="match status" value="1"/>
</dbReference>
<keyword evidence="3" id="KW-1185">Reference proteome</keyword>
<dbReference type="SUPFAM" id="SSF48452">
    <property type="entry name" value="TPR-like"/>
    <property type="match status" value="1"/>
</dbReference>
<feature type="chain" id="PRO_5004898866" evidence="1">
    <location>
        <begin position="20"/>
        <end position="444"/>
    </location>
</feature>
<organism evidence="2 3">
    <name type="scientific">Catenovulum agarivorans DS-2</name>
    <dbReference type="NCBI Taxonomy" id="1328313"/>
    <lineage>
        <taxon>Bacteria</taxon>
        <taxon>Pseudomonadati</taxon>
        <taxon>Pseudomonadota</taxon>
        <taxon>Gammaproteobacteria</taxon>
        <taxon>Alteromonadales</taxon>
        <taxon>Alteromonadaceae</taxon>
        <taxon>Catenovulum</taxon>
    </lineage>
</organism>
<evidence type="ECO:0000313" key="3">
    <source>
        <dbReference type="Proteomes" id="UP000019276"/>
    </source>
</evidence>
<dbReference type="Pfam" id="PF10082">
    <property type="entry name" value="BBP2_2"/>
    <property type="match status" value="1"/>
</dbReference>
<evidence type="ECO:0000313" key="2">
    <source>
        <dbReference type="EMBL" id="EWH12110.1"/>
    </source>
</evidence>
<sequence length="444" mass="50743">MKYVIAILLTIVCLTTSHANQISAHPKQLNQAHQAFEQQNYSVALTFYQQAYQQEPLVSTLYNIAVCQFKLSLWQQAQQSFQKIVEQNGDSDLLKYNIAVTHKKLGQVEQAIILFEEIVLLGNDPHIQHIAGQQLDQLEFAEFELTDSPVPSNLSNWFVSAQVGYGHDNNAVAISSDTRNNKNDTLIESLISAAYIGETDIRRYWSVNAVYLNNKYAKHSAYDFSVLGLGASKHFILDGINRANSNDYFYINANAEMLSLSGSDYLNNLRLAVGYHLPLPSQQSLTLESQYKKANAADNQYQHLAGFAWQNKIIWQFGDYNNRLKLTLNYTIDDKNDLVDEESFTSYSANRSSVKFDKNIQLNDWLLSFSALYKVSAYHDPHQFSDGSTLNRQDKRINLSQRTEYTINPNWRIFFDLNWTDNNSNSSTYSYQQTLIMLGVSFDL</sequence>
<dbReference type="AlphaFoldDB" id="W7R3A3"/>
<dbReference type="eggNOG" id="COG0457">
    <property type="taxonomic scope" value="Bacteria"/>
</dbReference>
<dbReference type="InterPro" id="IPR018759">
    <property type="entry name" value="BBP2_2"/>
</dbReference>
<dbReference type="Gene3D" id="1.25.40.10">
    <property type="entry name" value="Tetratricopeptide repeat domain"/>
    <property type="match status" value="1"/>
</dbReference>
<gene>
    <name evidence="2" type="ORF">DS2_00265</name>
</gene>
<name>W7R3A3_9ALTE</name>
<dbReference type="SMART" id="SM00028">
    <property type="entry name" value="TPR"/>
    <property type="match status" value="2"/>
</dbReference>
<evidence type="ECO:0000256" key="1">
    <source>
        <dbReference type="SAM" id="SignalP"/>
    </source>
</evidence>
<comment type="caution">
    <text evidence="2">The sequence shown here is derived from an EMBL/GenBank/DDBJ whole genome shotgun (WGS) entry which is preliminary data.</text>
</comment>
<dbReference type="STRING" id="1328313.DS2_00265"/>
<reference evidence="2 3" key="1">
    <citation type="journal article" date="2014" name="Genome Announc.">
        <title>Draft Genome Sequence of the Agar-Degrading Bacterium Catenovulum sp. Strain DS-2, Isolated from Intestines of Haliotis diversicolor.</title>
        <authorList>
            <person name="Shan D."/>
            <person name="Li X."/>
            <person name="Gu Z."/>
            <person name="Wei G."/>
            <person name="Gao Z."/>
            <person name="Shao Z."/>
        </authorList>
    </citation>
    <scope>NUCLEOTIDE SEQUENCE [LARGE SCALE GENOMIC DNA]</scope>
    <source>
        <strain evidence="2 3">DS-2</strain>
    </source>
</reference>
<dbReference type="InterPro" id="IPR019734">
    <property type="entry name" value="TPR_rpt"/>
</dbReference>
<accession>W7R3A3</accession>
<feature type="signal peptide" evidence="1">
    <location>
        <begin position="1"/>
        <end position="19"/>
    </location>
</feature>
<dbReference type="OrthoDB" id="5718398at2"/>
<protein>
    <submittedName>
        <fullName evidence="2">Uncharacterized protein</fullName>
    </submittedName>
</protein>
<dbReference type="EMBL" id="ARZY01000001">
    <property type="protein sequence ID" value="EWH12110.1"/>
    <property type="molecule type" value="Genomic_DNA"/>
</dbReference>
<dbReference type="InterPro" id="IPR011990">
    <property type="entry name" value="TPR-like_helical_dom_sf"/>
</dbReference>